<evidence type="ECO:0008006" key="4">
    <source>
        <dbReference type="Google" id="ProtNLM"/>
    </source>
</evidence>
<organism evidence="2 3">
    <name type="scientific">Paenibacillus swuensis</name>
    <dbReference type="NCBI Taxonomy" id="1178515"/>
    <lineage>
        <taxon>Bacteria</taxon>
        <taxon>Bacillati</taxon>
        <taxon>Bacillota</taxon>
        <taxon>Bacilli</taxon>
        <taxon>Bacillales</taxon>
        <taxon>Paenibacillaceae</taxon>
        <taxon>Paenibacillus</taxon>
    </lineage>
</organism>
<reference evidence="2 3" key="1">
    <citation type="submission" date="2015-01" db="EMBL/GenBank/DDBJ databases">
        <title>Paenibacillus swuensis/DY6/whole genome sequencing.</title>
        <authorList>
            <person name="Kim M.K."/>
            <person name="Srinivasan S."/>
            <person name="Lee J.-J."/>
        </authorList>
    </citation>
    <scope>NUCLEOTIDE SEQUENCE [LARGE SCALE GENOMIC DNA]</scope>
    <source>
        <strain evidence="2 3">DY6</strain>
    </source>
</reference>
<accession>A0A172TMB1</accession>
<dbReference type="STRING" id="1178515.SY83_19965"/>
<feature type="signal peptide" evidence="1">
    <location>
        <begin position="1"/>
        <end position="23"/>
    </location>
</feature>
<dbReference type="OrthoDB" id="2618239at2"/>
<name>A0A172TMB1_9BACL</name>
<dbReference type="KEGG" id="pswu:SY83_19965"/>
<evidence type="ECO:0000313" key="2">
    <source>
        <dbReference type="EMBL" id="ANE48191.1"/>
    </source>
</evidence>
<protein>
    <recommendedName>
        <fullName evidence="4">Lipoprotein</fullName>
    </recommendedName>
</protein>
<evidence type="ECO:0000313" key="3">
    <source>
        <dbReference type="Proteomes" id="UP000076927"/>
    </source>
</evidence>
<proteinExistence type="predicted"/>
<evidence type="ECO:0000256" key="1">
    <source>
        <dbReference type="SAM" id="SignalP"/>
    </source>
</evidence>
<dbReference type="PATRIC" id="fig|1178515.4.peg.4039"/>
<dbReference type="PROSITE" id="PS51257">
    <property type="entry name" value="PROKAR_LIPOPROTEIN"/>
    <property type="match status" value="1"/>
</dbReference>
<feature type="chain" id="PRO_5038923443" description="Lipoprotein" evidence="1">
    <location>
        <begin position="24"/>
        <end position="148"/>
    </location>
</feature>
<dbReference type="RefSeq" id="WP_068609732.1">
    <property type="nucleotide sequence ID" value="NZ_CP011388.1"/>
</dbReference>
<dbReference type="AlphaFoldDB" id="A0A172TMB1"/>
<keyword evidence="3" id="KW-1185">Reference proteome</keyword>
<dbReference type="Proteomes" id="UP000076927">
    <property type="component" value="Chromosome"/>
</dbReference>
<sequence>MKNTYSKALFVVLVSAFSFLTGCSDKEVYVHDYVYVGENTNWSAKYEVNGTSEFSGKDYKGEHISKFKLTYKGSLSDLADVKHFEYGYEDSSGSRKRSMDQPPTIDDLVMADQKGNGAIPAEDESVKVTVKTDDKVETFELRNENNKK</sequence>
<keyword evidence="1" id="KW-0732">Signal</keyword>
<dbReference type="EMBL" id="CP011388">
    <property type="protein sequence ID" value="ANE48191.1"/>
    <property type="molecule type" value="Genomic_DNA"/>
</dbReference>
<gene>
    <name evidence="2" type="ORF">SY83_19965</name>
</gene>